<dbReference type="VEuPathDB" id="FungiDB:B9J08_000096"/>
<dbReference type="Pfam" id="PF00172">
    <property type="entry name" value="Zn_clus"/>
    <property type="match status" value="1"/>
</dbReference>
<dbReference type="PANTHER" id="PTHR47657:SF7">
    <property type="entry name" value="STEROL REGULATORY ELEMENT-BINDING PROTEIN ECM22"/>
    <property type="match status" value="1"/>
</dbReference>
<dbReference type="GO" id="GO:0008270">
    <property type="term" value="F:zinc ion binding"/>
    <property type="evidence" value="ECO:0007669"/>
    <property type="project" value="InterPro"/>
</dbReference>
<evidence type="ECO:0000256" key="1">
    <source>
        <dbReference type="SAM" id="MobiDB-lite"/>
    </source>
</evidence>
<accession>A0A0L0NPD4</accession>
<dbReference type="CDD" id="cd00067">
    <property type="entry name" value="GAL4"/>
    <property type="match status" value="1"/>
</dbReference>
<gene>
    <name evidence="3" type="ORF">QG37_07740</name>
</gene>
<feature type="compositionally biased region" description="Basic and acidic residues" evidence="1">
    <location>
        <begin position="103"/>
        <end position="116"/>
    </location>
</feature>
<evidence type="ECO:0000259" key="2">
    <source>
        <dbReference type="PROSITE" id="PS50048"/>
    </source>
</evidence>
<dbReference type="VEuPathDB" id="FungiDB:CJI96_0001532"/>
<dbReference type="PROSITE" id="PS00463">
    <property type="entry name" value="ZN2_CY6_FUNGAL_1"/>
    <property type="match status" value="1"/>
</dbReference>
<comment type="caution">
    <text evidence="3">The sequence shown here is derived from an EMBL/GenBank/DDBJ whole genome shotgun (WGS) entry which is preliminary data.</text>
</comment>
<feature type="region of interest" description="Disordered" evidence="1">
    <location>
        <begin position="66"/>
        <end position="89"/>
    </location>
</feature>
<dbReference type="EMBL" id="LGST01000063">
    <property type="protein sequence ID" value="KND95928.1"/>
    <property type="molecule type" value="Genomic_DNA"/>
</dbReference>
<dbReference type="GO" id="GO:0000981">
    <property type="term" value="F:DNA-binding transcription factor activity, RNA polymerase II-specific"/>
    <property type="evidence" value="ECO:0007669"/>
    <property type="project" value="InterPro"/>
</dbReference>
<dbReference type="AlphaFoldDB" id="A0A0L0NPD4"/>
<proteinExistence type="predicted"/>
<sequence length="841" mass="94054">MREKGPSRKKHKNSKLGCATCKRRRVKCPENLPACLNCIKHGSRCEYLDYTEKQLEDFARAKLAQGTESDLRRAKNSDGSRGDVSRSDLEGLLDERARLAKLHIDEKKSRDNKSESGPEQLAEQSGGGRPPVEHTFSAELVMDVEMMAIEQQHELNRLLGHLLQDHIEVQPLLMDPRSLPDSMSFDLQHDSMGGQAATGGLLPGGVLDVLNFQHNAITQNFDNLLAGGGGGDGDAPGDGTQIIYPVYSIHNSNFVTPGAVEWESDYSSSEGNGGSGSGGAADGPLVNAPLRPTGPFAAARDVFRSPEAVKLQLPLRLALAFTEKALLVSPAPPFSRASPGSALPGAQMTPRRFKVPTRLTTNYEELLFQTTAVLAPRIAKGLASLPEIRNLYHVWIGYFIYKAFKSSVMFLCLLNLTTNYLITNVFSADMDTRFDALVLLTKTRNMLLVHLIQHYATVIKGLRSLLNHHGDPEMAASVSYILSLMSIYDPGATAHSTTCFRDGMFLVLSYTLHQATRQGVDPPRLIPIHLQLMTNVARTVYLPGYGTLFLYEFESMYARFGAILDRAEKCLPQAGSNLALLKKKYNELLLFSKDAIRHHLPALDSHMDDIEYQEDVLFTMFNRWSKLQPPRFLVATSRAEGLEKVLNLFYRVFRKAIFAVVPQVRFLFLRDFDSPLMLDVFANYNTATILEELKDSTTASIAHEVYQELVPELQYLAAYCVRLITFLTLRTTILYRNLVYEERVRELIPIYNVVEWRKSITNIEVTRQDFHELIGLLEYPITSFKDTYITHSHYPQIVDPQSPGAKLATPKPPDNDGADGQVDMLSLQPHGLLKHDVFPEI</sequence>
<dbReference type="VEuPathDB" id="FungiDB:QG37_07740"/>
<evidence type="ECO:0000313" key="3">
    <source>
        <dbReference type="EMBL" id="KND95928.1"/>
    </source>
</evidence>
<feature type="region of interest" description="Disordered" evidence="1">
    <location>
        <begin position="103"/>
        <end position="133"/>
    </location>
</feature>
<dbReference type="SUPFAM" id="SSF57701">
    <property type="entry name" value="Zn2/Cys6 DNA-binding domain"/>
    <property type="match status" value="1"/>
</dbReference>
<feature type="compositionally biased region" description="Basic and acidic residues" evidence="1">
    <location>
        <begin position="69"/>
        <end position="89"/>
    </location>
</feature>
<organism evidence="3 4">
    <name type="scientific">Candidozyma auris</name>
    <name type="common">Yeast</name>
    <name type="synonym">Candida auris</name>
    <dbReference type="NCBI Taxonomy" id="498019"/>
    <lineage>
        <taxon>Eukaryota</taxon>
        <taxon>Fungi</taxon>
        <taxon>Dikarya</taxon>
        <taxon>Ascomycota</taxon>
        <taxon>Saccharomycotina</taxon>
        <taxon>Pichiomycetes</taxon>
        <taxon>Metschnikowiaceae</taxon>
        <taxon>Candidozyma</taxon>
    </lineage>
</organism>
<feature type="domain" description="Zn(2)-C6 fungal-type" evidence="2">
    <location>
        <begin position="17"/>
        <end position="47"/>
    </location>
</feature>
<dbReference type="VEuPathDB" id="FungiDB:CJI96_0001533"/>
<evidence type="ECO:0000313" key="4">
    <source>
        <dbReference type="Proteomes" id="UP000037122"/>
    </source>
</evidence>
<dbReference type="VEuPathDB" id="FungiDB:CJI97_000101"/>
<name>A0A0L0NPD4_CANAR</name>
<dbReference type="SMART" id="SM00066">
    <property type="entry name" value="GAL4"/>
    <property type="match status" value="1"/>
</dbReference>
<dbReference type="InterPro" id="IPR001138">
    <property type="entry name" value="Zn2Cys6_DnaBD"/>
</dbReference>
<feature type="compositionally biased region" description="Gly residues" evidence="1">
    <location>
        <begin position="271"/>
        <end position="281"/>
    </location>
</feature>
<reference evidence="4" key="1">
    <citation type="journal article" date="2015" name="BMC Genomics">
        <title>Draft genome of a commonly misdiagnosed multidrug resistant pathogen Candida auris.</title>
        <authorList>
            <person name="Chatterjee S."/>
            <person name="Alampalli S.V."/>
            <person name="Nageshan R.K."/>
            <person name="Chettiar S.T."/>
            <person name="Joshi S."/>
            <person name="Tatu U.S."/>
        </authorList>
    </citation>
    <scope>NUCLEOTIDE SEQUENCE [LARGE SCALE GENOMIC DNA]</scope>
    <source>
        <strain evidence="4">6684</strain>
    </source>
</reference>
<dbReference type="PANTHER" id="PTHR47657">
    <property type="entry name" value="STEROL REGULATORY ELEMENT-BINDING PROTEIN ECM22"/>
    <property type="match status" value="1"/>
</dbReference>
<dbReference type="Proteomes" id="UP000037122">
    <property type="component" value="Unassembled WGS sequence"/>
</dbReference>
<dbReference type="InterPro" id="IPR036864">
    <property type="entry name" value="Zn2-C6_fun-type_DNA-bd_sf"/>
</dbReference>
<dbReference type="VEuPathDB" id="FungiDB:CJJ09_002069"/>
<feature type="region of interest" description="Disordered" evidence="1">
    <location>
        <begin position="796"/>
        <end position="821"/>
    </location>
</feature>
<protein>
    <recommendedName>
        <fullName evidence="2">Zn(2)-C6 fungal-type domain-containing protein</fullName>
    </recommendedName>
</protein>
<dbReference type="Gene3D" id="4.10.240.10">
    <property type="entry name" value="Zn(2)-C6 fungal-type DNA-binding domain"/>
    <property type="match status" value="1"/>
</dbReference>
<dbReference type="VEuPathDB" id="FungiDB:CJJ09_002070"/>
<dbReference type="InterPro" id="IPR052400">
    <property type="entry name" value="Zn2-C6_fungal_TF"/>
</dbReference>
<dbReference type="PROSITE" id="PS50048">
    <property type="entry name" value="ZN2_CY6_FUNGAL_2"/>
    <property type="match status" value="1"/>
</dbReference>
<feature type="region of interest" description="Disordered" evidence="1">
    <location>
        <begin position="263"/>
        <end position="288"/>
    </location>
</feature>
<dbReference type="VEuPathDB" id="FungiDB:CJJ07_000512"/>